<proteinExistence type="predicted"/>
<name>A0AAV6G5T9_9TELE</name>
<organism evidence="2 3">
    <name type="scientific">Alosa alosa</name>
    <name type="common">allis shad</name>
    <dbReference type="NCBI Taxonomy" id="278164"/>
    <lineage>
        <taxon>Eukaryota</taxon>
        <taxon>Metazoa</taxon>
        <taxon>Chordata</taxon>
        <taxon>Craniata</taxon>
        <taxon>Vertebrata</taxon>
        <taxon>Euteleostomi</taxon>
        <taxon>Actinopterygii</taxon>
        <taxon>Neopterygii</taxon>
        <taxon>Teleostei</taxon>
        <taxon>Clupei</taxon>
        <taxon>Clupeiformes</taxon>
        <taxon>Clupeoidei</taxon>
        <taxon>Clupeidae</taxon>
        <taxon>Alosa</taxon>
    </lineage>
</organism>
<evidence type="ECO:0000256" key="1">
    <source>
        <dbReference type="SAM" id="Phobius"/>
    </source>
</evidence>
<sequence>MVALSPWTGDLRSYLCYICFVFAFLCSVFFPPLLFSTPPLKRRGQRAKVKAPRGCPWHAPSIDAVSRADVRAGLGLAHDSVPCGCLAAQHTHLQTVQVVRLQTQLGLQQRRVCLITAPLCGHEGAELQSGADWDQKSALAYLAQAALKSVGHT</sequence>
<keyword evidence="1" id="KW-0812">Transmembrane</keyword>
<dbReference type="AlphaFoldDB" id="A0AAV6G5T9"/>
<evidence type="ECO:0000313" key="2">
    <source>
        <dbReference type="EMBL" id="KAG5270498.1"/>
    </source>
</evidence>
<accession>A0AAV6G5T9</accession>
<feature type="transmembrane region" description="Helical" evidence="1">
    <location>
        <begin position="12"/>
        <end position="35"/>
    </location>
</feature>
<evidence type="ECO:0000313" key="3">
    <source>
        <dbReference type="Proteomes" id="UP000823561"/>
    </source>
</evidence>
<keyword evidence="1" id="KW-1133">Transmembrane helix</keyword>
<dbReference type="Proteomes" id="UP000823561">
    <property type="component" value="Chromosome 14"/>
</dbReference>
<keyword evidence="1" id="KW-0472">Membrane</keyword>
<gene>
    <name evidence="2" type="ORF">AALO_G00193330</name>
</gene>
<protein>
    <submittedName>
        <fullName evidence="2">Uncharacterized protein</fullName>
    </submittedName>
</protein>
<dbReference type="EMBL" id="JADWDJ010000014">
    <property type="protein sequence ID" value="KAG5270498.1"/>
    <property type="molecule type" value="Genomic_DNA"/>
</dbReference>
<keyword evidence="3" id="KW-1185">Reference proteome</keyword>
<reference evidence="2" key="1">
    <citation type="submission" date="2020-10" db="EMBL/GenBank/DDBJ databases">
        <title>Chromosome-scale genome assembly of the Allis shad, Alosa alosa.</title>
        <authorList>
            <person name="Margot Z."/>
            <person name="Christophe K."/>
            <person name="Cabau C."/>
            <person name="Louis A."/>
            <person name="Berthelot C."/>
            <person name="Parey E."/>
            <person name="Roest Crollius H."/>
            <person name="Montfort J."/>
            <person name="Robinson-Rechavi M."/>
            <person name="Bucao C."/>
            <person name="Bouchez O."/>
            <person name="Gislard M."/>
            <person name="Lluch J."/>
            <person name="Milhes M."/>
            <person name="Lampietro C."/>
            <person name="Lopez Roques C."/>
            <person name="Donnadieu C."/>
            <person name="Braasch I."/>
            <person name="Desvignes T."/>
            <person name="Postlethwait J."/>
            <person name="Bobe J."/>
            <person name="Guiguen Y."/>
        </authorList>
    </citation>
    <scope>NUCLEOTIDE SEQUENCE</scope>
    <source>
        <strain evidence="2">M-15738</strain>
        <tissue evidence="2">Blood</tissue>
    </source>
</reference>
<comment type="caution">
    <text evidence="2">The sequence shown here is derived from an EMBL/GenBank/DDBJ whole genome shotgun (WGS) entry which is preliminary data.</text>
</comment>